<gene>
    <name evidence="1" type="ORF">XELAEV_18011524mg</name>
</gene>
<dbReference type="EMBL" id="CM004468">
    <property type="protein sequence ID" value="OCT93853.1"/>
    <property type="molecule type" value="Genomic_DNA"/>
</dbReference>
<dbReference type="InterPro" id="IPR026523">
    <property type="entry name" value="PNMA"/>
</dbReference>
<protein>
    <submittedName>
        <fullName evidence="1">Uncharacterized protein</fullName>
    </submittedName>
</protein>
<dbReference type="AlphaFoldDB" id="A0A974DL15"/>
<sequence length="120" mass="13312">MVSSAESPQSVPEWCKSLGLNPKKTAVVGPMKPRTKEEVIYKILDADGPIYQPRVVGSRQDPEGVRLNVLVDSPAEINRETCARGVEAEEDCYWQIILPSVPEEKELSDSEEEVGDQETL</sequence>
<dbReference type="Proteomes" id="UP000694892">
    <property type="component" value="Chromosome 2L"/>
</dbReference>
<name>A0A974DL15_XENLA</name>
<organism evidence="1 2">
    <name type="scientific">Xenopus laevis</name>
    <name type="common">African clawed frog</name>
    <dbReference type="NCBI Taxonomy" id="8355"/>
    <lineage>
        <taxon>Eukaryota</taxon>
        <taxon>Metazoa</taxon>
        <taxon>Chordata</taxon>
        <taxon>Craniata</taxon>
        <taxon>Vertebrata</taxon>
        <taxon>Euteleostomi</taxon>
        <taxon>Amphibia</taxon>
        <taxon>Batrachia</taxon>
        <taxon>Anura</taxon>
        <taxon>Pipoidea</taxon>
        <taxon>Pipidae</taxon>
        <taxon>Xenopodinae</taxon>
        <taxon>Xenopus</taxon>
        <taxon>Xenopus</taxon>
    </lineage>
</organism>
<evidence type="ECO:0000313" key="2">
    <source>
        <dbReference type="Proteomes" id="UP000694892"/>
    </source>
</evidence>
<proteinExistence type="predicted"/>
<reference evidence="2" key="1">
    <citation type="journal article" date="2016" name="Nature">
        <title>Genome evolution in the allotetraploid frog Xenopus laevis.</title>
        <authorList>
            <person name="Session A.M."/>
            <person name="Uno Y."/>
            <person name="Kwon T."/>
            <person name="Chapman J.A."/>
            <person name="Toyoda A."/>
            <person name="Takahashi S."/>
            <person name="Fukui A."/>
            <person name="Hikosaka A."/>
            <person name="Suzuki A."/>
            <person name="Kondo M."/>
            <person name="van Heeringen S.J."/>
            <person name="Quigley I."/>
            <person name="Heinz S."/>
            <person name="Ogino H."/>
            <person name="Ochi H."/>
            <person name="Hellsten U."/>
            <person name="Lyons J.B."/>
            <person name="Simakov O."/>
            <person name="Putnam N."/>
            <person name="Stites J."/>
            <person name="Kuroki Y."/>
            <person name="Tanaka T."/>
            <person name="Michiue T."/>
            <person name="Watanabe M."/>
            <person name="Bogdanovic O."/>
            <person name="Lister R."/>
            <person name="Georgiou G."/>
            <person name="Paranjpe S.S."/>
            <person name="van Kruijsbergen I."/>
            <person name="Shu S."/>
            <person name="Carlson J."/>
            <person name="Kinoshita T."/>
            <person name="Ohta Y."/>
            <person name="Mawaribuchi S."/>
            <person name="Jenkins J."/>
            <person name="Grimwood J."/>
            <person name="Schmutz J."/>
            <person name="Mitros T."/>
            <person name="Mozaffari S.V."/>
            <person name="Suzuki Y."/>
            <person name="Haramoto Y."/>
            <person name="Yamamoto T.S."/>
            <person name="Takagi C."/>
            <person name="Heald R."/>
            <person name="Miller K."/>
            <person name="Haudenschild C."/>
            <person name="Kitzman J."/>
            <person name="Nakayama T."/>
            <person name="Izutsu Y."/>
            <person name="Robert J."/>
            <person name="Fortriede J."/>
            <person name="Burns K."/>
            <person name="Lotay V."/>
            <person name="Karimi K."/>
            <person name="Yasuoka Y."/>
            <person name="Dichmann D.S."/>
            <person name="Flajnik M.F."/>
            <person name="Houston D.W."/>
            <person name="Shendure J."/>
            <person name="DuPasquier L."/>
            <person name="Vize P.D."/>
            <person name="Zorn A.M."/>
            <person name="Ito M."/>
            <person name="Marcotte E.M."/>
            <person name="Wallingford J.B."/>
            <person name="Ito Y."/>
            <person name="Asashima M."/>
            <person name="Ueno N."/>
            <person name="Matsuda Y."/>
            <person name="Veenstra G.J."/>
            <person name="Fujiyama A."/>
            <person name="Harland R.M."/>
            <person name="Taira M."/>
            <person name="Rokhsar D.S."/>
        </authorList>
    </citation>
    <scope>NUCLEOTIDE SEQUENCE [LARGE SCALE GENOMIC DNA]</scope>
    <source>
        <strain evidence="2">J</strain>
    </source>
</reference>
<dbReference type="PANTHER" id="PTHR23095:SF17">
    <property type="entry name" value="PARANEOPLASTIC ANTIGEN MA1"/>
    <property type="match status" value="1"/>
</dbReference>
<accession>A0A974DL15</accession>
<evidence type="ECO:0000313" key="1">
    <source>
        <dbReference type="EMBL" id="OCT93853.1"/>
    </source>
</evidence>
<dbReference type="PANTHER" id="PTHR23095">
    <property type="entry name" value="PARANEOPLASTIC ANTIGEN"/>
    <property type="match status" value="1"/>
</dbReference>